<comment type="caution">
    <text evidence="4">The sequence shown here is derived from an EMBL/GenBank/DDBJ whole genome shotgun (WGS) entry which is preliminary data.</text>
</comment>
<evidence type="ECO:0000313" key="5">
    <source>
        <dbReference type="Proteomes" id="UP001215712"/>
    </source>
</evidence>
<evidence type="ECO:0000313" key="4">
    <source>
        <dbReference type="EMBL" id="KAJ5708989.1"/>
    </source>
</evidence>
<feature type="region of interest" description="Disordered" evidence="2">
    <location>
        <begin position="1"/>
        <end position="30"/>
    </location>
</feature>
<dbReference type="GO" id="GO:0032541">
    <property type="term" value="C:cortical endoplasmic reticulum"/>
    <property type="evidence" value="ECO:0007669"/>
    <property type="project" value="TreeGrafter"/>
</dbReference>
<dbReference type="GO" id="GO:0005829">
    <property type="term" value="C:cytosol"/>
    <property type="evidence" value="ECO:0007669"/>
    <property type="project" value="TreeGrafter"/>
</dbReference>
<keyword evidence="1" id="KW-0445">Lipid transport</keyword>
<keyword evidence="1" id="KW-0963">Cytoplasm</keyword>
<keyword evidence="5" id="KW-1185">Reference proteome</keyword>
<keyword evidence="1" id="KW-0256">Endoplasmic reticulum</keyword>
<sequence length="428" mass="47374">MSARRFHALPVEDNDTEINTNEPAHETATQPMQDEDVIEIVDIEPAHEVPARPMHDQNVTEIADTEPAHEAPTHPMYDEDVIGIVHNEPVQSTSEQTIHDDDIIESIDNKPVANPTVTMPLMASSTLQHTSRFTGCFDEAATLRAQKSIRWDNSLDVPKPLPKISAYDKERCAKSNKVASIPQIKDLDRIVHAAGNREMWGVTLRSSKDIPTANVLIKFLRANDGNLQDAEKHLKRLLSGVERLSPRRLSNQACSAVGSMVGWVVISWNIYDQVKTAREAVFSPKESIKLRIAQVEMAVMQLQLRDATAVTTYGPAGDPYRIIEIHDCSSLTSLPARLAALIAIKRATKVVSLAYPEVVQERYFVGAASQGWLTSLLSRGCNFHQVSSQVEVANKFPASTAEKLPKVYGGKGPELKEYALQVTFEKGK</sequence>
<keyword evidence="1" id="KW-0472">Membrane</keyword>
<comment type="similarity">
    <text evidence="1">Belongs to the SFH5 family.</text>
</comment>
<dbReference type="GO" id="GO:0005886">
    <property type="term" value="C:plasma membrane"/>
    <property type="evidence" value="ECO:0007669"/>
    <property type="project" value="TreeGrafter"/>
</dbReference>
<comment type="subcellular location">
    <subcellularLocation>
        <location evidence="1">Cytoplasm</location>
    </subcellularLocation>
    <subcellularLocation>
        <location evidence="1">Endoplasmic reticulum membrane</location>
        <topology evidence="1">Peripheral membrane protein</topology>
    </subcellularLocation>
    <subcellularLocation>
        <location evidence="1">Microsome membrane</location>
        <topology evidence="1">Peripheral membrane protein</topology>
    </subcellularLocation>
</comment>
<feature type="domain" description="CRAL/TRIO N-terminal" evidence="3">
    <location>
        <begin position="194"/>
        <end position="235"/>
    </location>
</feature>
<protein>
    <recommendedName>
        <fullName evidence="1">Phosphatidylinositol transfer protein SFH5</fullName>
        <shortName evidence="1">PITP SFH5</shortName>
    </recommendedName>
</protein>
<reference evidence="4" key="1">
    <citation type="journal article" date="2023" name="IMA Fungus">
        <title>Comparative genomic study of the Penicillium genus elucidates a diverse pangenome and 15 lateral gene transfer events.</title>
        <authorList>
            <person name="Petersen C."/>
            <person name="Sorensen T."/>
            <person name="Nielsen M.R."/>
            <person name="Sondergaard T.E."/>
            <person name="Sorensen J.L."/>
            <person name="Fitzpatrick D.A."/>
            <person name="Frisvad J.C."/>
            <person name="Nielsen K.L."/>
        </authorList>
    </citation>
    <scope>NUCLEOTIDE SEQUENCE</scope>
    <source>
        <strain evidence="4">IBT 17514</strain>
    </source>
</reference>
<accession>A0AAD6HCY2</accession>
<name>A0AAD6HCY2_9EURO</name>
<dbReference type="PANTHER" id="PTHR47669">
    <property type="entry name" value="PHOSPHATIDYLINOSITOL TRANSFER PROTEIN SFH5"/>
    <property type="match status" value="1"/>
</dbReference>
<organism evidence="4 5">
    <name type="scientific">Penicillium malachiteum</name>
    <dbReference type="NCBI Taxonomy" id="1324776"/>
    <lineage>
        <taxon>Eukaryota</taxon>
        <taxon>Fungi</taxon>
        <taxon>Dikarya</taxon>
        <taxon>Ascomycota</taxon>
        <taxon>Pezizomycotina</taxon>
        <taxon>Eurotiomycetes</taxon>
        <taxon>Eurotiomycetidae</taxon>
        <taxon>Eurotiales</taxon>
        <taxon>Aspergillaceae</taxon>
        <taxon>Penicillium</taxon>
    </lineage>
</organism>
<dbReference type="InterPro" id="IPR011074">
    <property type="entry name" value="CRAL/TRIO_N_dom"/>
</dbReference>
<dbReference type="Pfam" id="PF03765">
    <property type="entry name" value="CRAL_TRIO_N"/>
    <property type="match status" value="1"/>
</dbReference>
<evidence type="ECO:0000256" key="2">
    <source>
        <dbReference type="SAM" id="MobiDB-lite"/>
    </source>
</evidence>
<dbReference type="SUPFAM" id="SSF52087">
    <property type="entry name" value="CRAL/TRIO domain"/>
    <property type="match status" value="1"/>
</dbReference>
<dbReference type="GO" id="GO:0017157">
    <property type="term" value="P:regulation of exocytosis"/>
    <property type="evidence" value="ECO:0007669"/>
    <property type="project" value="TreeGrafter"/>
</dbReference>
<dbReference type="InterPro" id="IPR036865">
    <property type="entry name" value="CRAL-TRIO_dom_sf"/>
</dbReference>
<dbReference type="GO" id="GO:0043001">
    <property type="term" value="P:Golgi to plasma membrane protein transport"/>
    <property type="evidence" value="ECO:0007669"/>
    <property type="project" value="TreeGrafter"/>
</dbReference>
<feature type="compositionally biased region" description="Polar residues" evidence="2">
    <location>
        <begin position="17"/>
        <end position="30"/>
    </location>
</feature>
<gene>
    <name evidence="4" type="ORF">N7493_010323</name>
</gene>
<dbReference type="GO" id="GO:0005789">
    <property type="term" value="C:endoplasmic reticulum membrane"/>
    <property type="evidence" value="ECO:0007669"/>
    <property type="project" value="UniProtKB-SubCell"/>
</dbReference>
<keyword evidence="1" id="KW-0813">Transport</keyword>
<dbReference type="Proteomes" id="UP001215712">
    <property type="component" value="Unassembled WGS sequence"/>
</dbReference>
<dbReference type="GO" id="GO:0008526">
    <property type="term" value="F:phosphatidylinositol transfer activity"/>
    <property type="evidence" value="ECO:0007669"/>
    <property type="project" value="UniProtKB-UniRule"/>
</dbReference>
<dbReference type="EMBL" id="JAQJAN010000019">
    <property type="protein sequence ID" value="KAJ5708989.1"/>
    <property type="molecule type" value="Genomic_DNA"/>
</dbReference>
<dbReference type="InterPro" id="IPR042938">
    <property type="entry name" value="Sfh5"/>
</dbReference>
<dbReference type="PANTHER" id="PTHR47669:SF1">
    <property type="entry name" value="PHOSPHATIDYLINOSITOL TRANSFER PROTEIN SFH5"/>
    <property type="match status" value="1"/>
</dbReference>
<evidence type="ECO:0000256" key="1">
    <source>
        <dbReference type="RuleBase" id="RU367059"/>
    </source>
</evidence>
<proteinExistence type="inferred from homology"/>
<keyword evidence="1" id="KW-0492">Microsome</keyword>
<reference evidence="4" key="2">
    <citation type="submission" date="2023-01" db="EMBL/GenBank/DDBJ databases">
        <authorList>
            <person name="Petersen C."/>
        </authorList>
    </citation>
    <scope>NUCLEOTIDE SEQUENCE</scope>
    <source>
        <strain evidence="4">IBT 17514</strain>
    </source>
</reference>
<evidence type="ECO:0000259" key="3">
    <source>
        <dbReference type="Pfam" id="PF03765"/>
    </source>
</evidence>
<dbReference type="Gene3D" id="3.40.525.10">
    <property type="entry name" value="CRAL-TRIO lipid binding domain"/>
    <property type="match status" value="1"/>
</dbReference>
<dbReference type="AlphaFoldDB" id="A0AAD6HCY2"/>
<comment type="function">
    <text evidence="1">Non-classical phosphatidylinositol (PtdIns) transfer protein (PITP), which exhibits PtdIns-binding/transfer activity in the absence of detectable PtdCho-binding/transfer activity. Regulates PtdIns(4,5)P2 homeostasis at the plasma membrane.</text>
</comment>